<dbReference type="AlphaFoldDB" id="A0A917A1B4"/>
<dbReference type="InterPro" id="IPR003737">
    <property type="entry name" value="GlcNAc_PI_deacetylase-related"/>
</dbReference>
<gene>
    <name evidence="1" type="ORF">GCM10011529_30790</name>
</gene>
<proteinExistence type="predicted"/>
<name>A0A917A1B4_9SPHN</name>
<dbReference type="PANTHER" id="PTHR12993:SF29">
    <property type="entry name" value="BLR3841 PROTEIN"/>
    <property type="match status" value="1"/>
</dbReference>
<dbReference type="PANTHER" id="PTHR12993">
    <property type="entry name" value="N-ACETYLGLUCOSAMINYL-PHOSPHATIDYLINOSITOL DE-N-ACETYLASE-RELATED"/>
    <property type="match status" value="1"/>
</dbReference>
<dbReference type="InterPro" id="IPR024078">
    <property type="entry name" value="LmbE-like_dom_sf"/>
</dbReference>
<protein>
    <submittedName>
        <fullName evidence="1">GlcNAc-PI de-N-acetylase</fullName>
    </submittedName>
</protein>
<evidence type="ECO:0000313" key="1">
    <source>
        <dbReference type="EMBL" id="GGE22019.1"/>
    </source>
</evidence>
<dbReference type="SUPFAM" id="SSF102588">
    <property type="entry name" value="LmbE-like"/>
    <property type="match status" value="1"/>
</dbReference>
<reference evidence="1" key="2">
    <citation type="submission" date="2020-09" db="EMBL/GenBank/DDBJ databases">
        <authorList>
            <person name="Sun Q."/>
            <person name="Zhou Y."/>
        </authorList>
    </citation>
    <scope>NUCLEOTIDE SEQUENCE</scope>
    <source>
        <strain evidence="1">CGMCC 1.15519</strain>
    </source>
</reference>
<organism evidence="1 2">
    <name type="scientific">Sandarakinorhabdus glacialis</name>
    <dbReference type="NCBI Taxonomy" id="1614636"/>
    <lineage>
        <taxon>Bacteria</taxon>
        <taxon>Pseudomonadati</taxon>
        <taxon>Pseudomonadota</taxon>
        <taxon>Alphaproteobacteria</taxon>
        <taxon>Sphingomonadales</taxon>
        <taxon>Sphingosinicellaceae</taxon>
        <taxon>Sandarakinorhabdus</taxon>
    </lineage>
</organism>
<evidence type="ECO:0000313" key="2">
    <source>
        <dbReference type="Proteomes" id="UP000635071"/>
    </source>
</evidence>
<keyword evidence="2" id="KW-1185">Reference proteome</keyword>
<dbReference type="GO" id="GO:0016811">
    <property type="term" value="F:hydrolase activity, acting on carbon-nitrogen (but not peptide) bonds, in linear amides"/>
    <property type="evidence" value="ECO:0007669"/>
    <property type="project" value="TreeGrafter"/>
</dbReference>
<dbReference type="Pfam" id="PF02585">
    <property type="entry name" value="PIG-L"/>
    <property type="match status" value="1"/>
</dbReference>
<reference evidence="1" key="1">
    <citation type="journal article" date="2014" name="Int. J. Syst. Evol. Microbiol.">
        <title>Complete genome sequence of Corynebacterium casei LMG S-19264T (=DSM 44701T), isolated from a smear-ripened cheese.</title>
        <authorList>
            <consortium name="US DOE Joint Genome Institute (JGI-PGF)"/>
            <person name="Walter F."/>
            <person name="Albersmeier A."/>
            <person name="Kalinowski J."/>
            <person name="Ruckert C."/>
        </authorList>
    </citation>
    <scope>NUCLEOTIDE SEQUENCE</scope>
    <source>
        <strain evidence="1">CGMCC 1.15519</strain>
    </source>
</reference>
<dbReference type="Proteomes" id="UP000635071">
    <property type="component" value="Unassembled WGS sequence"/>
</dbReference>
<sequence>MKTLLAISPHLDDAIFSAGALLWSLRQRGWRIVVTTVFTGNVERPSGFALACQLDKGLSADADYMALRRQEDRHACATLDAEPLHLPLLEAPHRGYANAAALFDPILPNDDVEGPVRAALTTVLAATRPDVVLAPSAIGSHVDHVIVRHAVEATARPRRLWLWEDWPYVDRSGSIDHRSARYLQFSAQASIVKVRACACYVSQLGFQFGGAEALAAQMNDQKGEWYRRAG</sequence>
<dbReference type="EMBL" id="BMJM01000019">
    <property type="protein sequence ID" value="GGE22019.1"/>
    <property type="molecule type" value="Genomic_DNA"/>
</dbReference>
<accession>A0A917A1B4</accession>
<comment type="caution">
    <text evidence="1">The sequence shown here is derived from an EMBL/GenBank/DDBJ whole genome shotgun (WGS) entry which is preliminary data.</text>
</comment>
<dbReference type="Gene3D" id="3.40.50.10320">
    <property type="entry name" value="LmbE-like"/>
    <property type="match status" value="1"/>
</dbReference>
<dbReference type="RefSeq" id="WP_188764338.1">
    <property type="nucleotide sequence ID" value="NZ_BMJM01000019.1"/>
</dbReference>